<dbReference type="GO" id="GO:0005737">
    <property type="term" value="C:cytoplasm"/>
    <property type="evidence" value="ECO:0007669"/>
    <property type="project" value="InterPro"/>
</dbReference>
<dbReference type="Pfam" id="PF05746">
    <property type="entry name" value="DALR_1"/>
    <property type="match status" value="1"/>
</dbReference>
<dbReference type="GO" id="GO:0006420">
    <property type="term" value="P:arginyl-tRNA aminoacylation"/>
    <property type="evidence" value="ECO:0007669"/>
    <property type="project" value="InterPro"/>
</dbReference>
<comment type="caution">
    <text evidence="12">The sequence shown here is derived from an EMBL/GenBank/DDBJ whole genome shotgun (WGS) entry which is preliminary data.</text>
</comment>
<gene>
    <name evidence="12" type="ORF">Q75_06695</name>
</gene>
<evidence type="ECO:0000256" key="3">
    <source>
        <dbReference type="ARBA" id="ARBA00022598"/>
    </source>
</evidence>
<evidence type="ECO:0000313" key="13">
    <source>
        <dbReference type="Proteomes" id="UP000074108"/>
    </source>
</evidence>
<proteinExistence type="inferred from homology"/>
<keyword evidence="7 9" id="KW-0030">Aminoacyl-tRNA synthetase</keyword>
<dbReference type="PRINTS" id="PR01038">
    <property type="entry name" value="TRNASYNTHARG"/>
</dbReference>
<dbReference type="EC" id="6.1.1.19" evidence="2"/>
<comment type="similarity">
    <text evidence="1 9">Belongs to the class-I aminoacyl-tRNA synthetase family.</text>
</comment>
<feature type="domain" description="Arginyl tRNA synthetase N-terminal" evidence="11">
    <location>
        <begin position="4"/>
        <end position="90"/>
    </location>
</feature>
<evidence type="ECO:0000256" key="2">
    <source>
        <dbReference type="ARBA" id="ARBA00012837"/>
    </source>
</evidence>
<evidence type="ECO:0000259" key="11">
    <source>
        <dbReference type="SMART" id="SM01016"/>
    </source>
</evidence>
<organism evidence="12 13">
    <name type="scientific">Bacillus coahuilensis p1.1.43</name>
    <dbReference type="NCBI Taxonomy" id="1150625"/>
    <lineage>
        <taxon>Bacteria</taxon>
        <taxon>Bacillati</taxon>
        <taxon>Bacillota</taxon>
        <taxon>Bacilli</taxon>
        <taxon>Bacillales</taxon>
        <taxon>Bacillaceae</taxon>
        <taxon>Bacillus</taxon>
    </lineage>
</organism>
<keyword evidence="5 9" id="KW-0067">ATP-binding</keyword>
<keyword evidence="3 9" id="KW-0436">Ligase</keyword>
<dbReference type="Gene3D" id="1.10.730.10">
    <property type="entry name" value="Isoleucyl-tRNA Synthetase, Domain 1"/>
    <property type="match status" value="1"/>
</dbReference>
<dbReference type="Pfam" id="PF00750">
    <property type="entry name" value="tRNA-synt_1d"/>
    <property type="match status" value="1"/>
</dbReference>
<dbReference type="InterPro" id="IPR014729">
    <property type="entry name" value="Rossmann-like_a/b/a_fold"/>
</dbReference>
<dbReference type="Gene3D" id="3.40.50.620">
    <property type="entry name" value="HUPs"/>
    <property type="match status" value="1"/>
</dbReference>
<accession>A0A147K977</accession>
<evidence type="ECO:0000256" key="6">
    <source>
        <dbReference type="ARBA" id="ARBA00022917"/>
    </source>
</evidence>
<sequence length="621" mass="72291">MITVELDKILKPIISDLYRLEESFIKLKFDQPTYLDHGDYSTNIAMQLAKKLKKSPMEIAQKIIAKVESEKVSFILKIWAVNPGFINIFIRWDEYFKTIHGKRDKHQVIESNAKVIVEHTSINPNKAAHIGHLRNAILGDTVVRMLRHSGKAVEVHNYIDDLGNQVADTLVALLHVNNNQSEEKFERFGDYCWEIYSDLNQHYDRGEVSTEKRNEILHLLEKGNNHIAWLGYIVAEKNVEEHLEEFKQFGIEYDLLVWERNIVEEGFWEEAFQQLKLSPYFNKRAKGELAGCWVLDSLEPEKVESDAQYYSEKVLIKSNGVLTYTAKDIAYHLWKFNLLEKDFRYKVKDNGVWTTSNFGEKRDFAHADMVINVIDHRQEYPQKMVKYALETLGYHQQARNLHHIAYGVVNLSRNTAKSLGMTIKEDKKAYTMSGRKGVGIKIKDLVTHMTNAKAMENLKLDQEKAHQLAIAAIRYYVLKYHTHTDITFDLEEATQTNGNSGIYLLYTYARMNSILLKSTVELDVEYTSNPFLNLEREEHAIFKHVSAWEVTMNRARMEYEPAILCVYLFELASLYNTFYSKYPILKGDLDDQKKRLMITQIVFQLFDDALDILGLPKVKNF</sequence>
<dbReference type="Proteomes" id="UP000074108">
    <property type="component" value="Unassembled WGS sequence"/>
</dbReference>
<evidence type="ECO:0000259" key="10">
    <source>
        <dbReference type="SMART" id="SM00836"/>
    </source>
</evidence>
<dbReference type="GO" id="GO:0005524">
    <property type="term" value="F:ATP binding"/>
    <property type="evidence" value="ECO:0007669"/>
    <property type="project" value="UniProtKB-KW"/>
</dbReference>
<dbReference type="InterPro" id="IPR005148">
    <property type="entry name" value="Arg-tRNA-synth_N"/>
</dbReference>
<evidence type="ECO:0000256" key="1">
    <source>
        <dbReference type="ARBA" id="ARBA00005594"/>
    </source>
</evidence>
<keyword evidence="6 9" id="KW-0648">Protein biosynthesis</keyword>
<evidence type="ECO:0000256" key="9">
    <source>
        <dbReference type="RuleBase" id="RU363038"/>
    </source>
</evidence>
<dbReference type="RefSeq" id="WP_082686272.1">
    <property type="nucleotide sequence ID" value="NZ_LDYG01000025.1"/>
</dbReference>
<dbReference type="SUPFAM" id="SSF55190">
    <property type="entry name" value="Arginyl-tRNA synthetase (ArgRS), N-terminal 'additional' domain"/>
    <property type="match status" value="1"/>
</dbReference>
<comment type="catalytic activity">
    <reaction evidence="8">
        <text>tRNA(Arg) + L-arginine + ATP = L-arginyl-tRNA(Arg) + AMP + diphosphate</text>
        <dbReference type="Rhea" id="RHEA:20301"/>
        <dbReference type="Rhea" id="RHEA-COMP:9658"/>
        <dbReference type="Rhea" id="RHEA-COMP:9673"/>
        <dbReference type="ChEBI" id="CHEBI:30616"/>
        <dbReference type="ChEBI" id="CHEBI:32682"/>
        <dbReference type="ChEBI" id="CHEBI:33019"/>
        <dbReference type="ChEBI" id="CHEBI:78442"/>
        <dbReference type="ChEBI" id="CHEBI:78513"/>
        <dbReference type="ChEBI" id="CHEBI:456215"/>
        <dbReference type="EC" id="6.1.1.19"/>
    </reaction>
</comment>
<evidence type="ECO:0000313" key="12">
    <source>
        <dbReference type="EMBL" id="KUP06897.1"/>
    </source>
</evidence>
<evidence type="ECO:0000256" key="4">
    <source>
        <dbReference type="ARBA" id="ARBA00022741"/>
    </source>
</evidence>
<dbReference type="Gene3D" id="3.30.1360.70">
    <property type="entry name" value="Arginyl tRNA synthetase N-terminal domain"/>
    <property type="match status" value="1"/>
</dbReference>
<reference evidence="12 13" key="1">
    <citation type="journal article" date="2016" name="Front. Microbiol.">
        <title>Microevolution Analysis of Bacillus coahuilensis Unveils Differences in Phosphorus Acquisition Strategies and Their Regulation.</title>
        <authorList>
            <person name="Gomez-Lunar Z."/>
            <person name="Hernandez-Gonzalez I."/>
            <person name="Rodriguez-Torres M.D."/>
            <person name="Souza V."/>
            <person name="Olmedo-Alvarez G."/>
        </authorList>
    </citation>
    <scope>NUCLEOTIDE SEQUENCE [LARGE SCALE GENOMIC DNA]</scope>
    <source>
        <strain evidence="13">p1.1.43</strain>
    </source>
</reference>
<feature type="domain" description="DALR anticodon binding" evidence="10">
    <location>
        <begin position="504"/>
        <end position="621"/>
    </location>
</feature>
<dbReference type="InterPro" id="IPR035684">
    <property type="entry name" value="ArgRS_core"/>
</dbReference>
<dbReference type="EMBL" id="LDYG01000025">
    <property type="protein sequence ID" value="KUP06897.1"/>
    <property type="molecule type" value="Genomic_DNA"/>
</dbReference>
<keyword evidence="13" id="KW-1185">Reference proteome</keyword>
<dbReference type="InterPro" id="IPR009080">
    <property type="entry name" value="tRNAsynth_Ia_anticodon-bd"/>
</dbReference>
<dbReference type="AlphaFoldDB" id="A0A147K977"/>
<evidence type="ECO:0000256" key="7">
    <source>
        <dbReference type="ARBA" id="ARBA00023146"/>
    </source>
</evidence>
<evidence type="ECO:0000256" key="5">
    <source>
        <dbReference type="ARBA" id="ARBA00022840"/>
    </source>
</evidence>
<dbReference type="InterPro" id="IPR008909">
    <property type="entry name" value="DALR_anticod-bd"/>
</dbReference>
<dbReference type="SUPFAM" id="SSF47323">
    <property type="entry name" value="Anticodon-binding domain of a subclass of class I aminoacyl-tRNA synthetases"/>
    <property type="match status" value="1"/>
</dbReference>
<dbReference type="InterPro" id="IPR001278">
    <property type="entry name" value="Arg-tRNA-ligase"/>
</dbReference>
<dbReference type="PANTHER" id="PTHR11956:SF5">
    <property type="entry name" value="ARGININE--TRNA LIGASE, CYTOPLASMIC"/>
    <property type="match status" value="1"/>
</dbReference>
<dbReference type="InterPro" id="IPR036695">
    <property type="entry name" value="Arg-tRNA-synth_N_sf"/>
</dbReference>
<dbReference type="SMART" id="SM01016">
    <property type="entry name" value="Arg_tRNA_synt_N"/>
    <property type="match status" value="1"/>
</dbReference>
<dbReference type="STRING" id="1150625.Q75_06695"/>
<dbReference type="GO" id="GO:0004814">
    <property type="term" value="F:arginine-tRNA ligase activity"/>
    <property type="evidence" value="ECO:0007669"/>
    <property type="project" value="UniProtKB-EC"/>
</dbReference>
<protein>
    <recommendedName>
        <fullName evidence="2">arginine--tRNA ligase</fullName>
        <ecNumber evidence="2">6.1.1.19</ecNumber>
    </recommendedName>
</protein>
<dbReference type="OrthoDB" id="9805987at2"/>
<dbReference type="Pfam" id="PF03485">
    <property type="entry name" value="Arg_tRNA_synt_N"/>
    <property type="match status" value="1"/>
</dbReference>
<dbReference type="PATRIC" id="fig|1150625.3.peg.1403"/>
<dbReference type="PANTHER" id="PTHR11956">
    <property type="entry name" value="ARGINYL-TRNA SYNTHETASE"/>
    <property type="match status" value="1"/>
</dbReference>
<keyword evidence="4 9" id="KW-0547">Nucleotide-binding</keyword>
<dbReference type="SUPFAM" id="SSF52374">
    <property type="entry name" value="Nucleotidylyl transferase"/>
    <property type="match status" value="1"/>
</dbReference>
<dbReference type="SMART" id="SM00836">
    <property type="entry name" value="DALR_1"/>
    <property type="match status" value="1"/>
</dbReference>
<evidence type="ECO:0000256" key="8">
    <source>
        <dbReference type="ARBA" id="ARBA00049339"/>
    </source>
</evidence>
<name>A0A147K977_9BACI</name>